<dbReference type="AlphaFoldDB" id="A0A9P6B350"/>
<evidence type="ECO:0000256" key="1">
    <source>
        <dbReference type="SAM" id="Phobius"/>
    </source>
</evidence>
<feature type="transmembrane region" description="Helical" evidence="1">
    <location>
        <begin position="410"/>
        <end position="433"/>
    </location>
</feature>
<protein>
    <submittedName>
        <fullName evidence="2">Uncharacterized protein</fullName>
    </submittedName>
</protein>
<dbReference type="Proteomes" id="UP000886523">
    <property type="component" value="Unassembled WGS sequence"/>
</dbReference>
<keyword evidence="1" id="KW-0472">Membrane</keyword>
<feature type="transmembrane region" description="Helical" evidence="1">
    <location>
        <begin position="91"/>
        <end position="113"/>
    </location>
</feature>
<sequence>MSSRTSTKVATDPPRQQPSSAFVRYLLDRLRRRNPKYQCYIPPRPYFDPKKTPEDPHICINLHDVDIFSHAQAFDEDPESKGKWSTWATNILALVVFLLMIPVLPVVGLVYTVSGLFKDTFHLPTKRQDGSDTGFRPYRWSRRMAIWIVYVPLTKLAGIGGLTAIVLPSLRPRFKHTYKDAVMTGRKRRESRLRAKTNLEKLASILYNTSLNEEYRALHEAANPGHLATPNDVKANLEVFMARAKNTRAIKSFLMDVKAELREIEDIAATEGCMEQTGYKGIADWANDAWKAYENLVNAMTVLCGLGAGLAYTSIFSANRGNVGYMCWAFSLFIIGLVLTTTTQALLTWCSRLEEYPFSTPSLWELVIGIGVYGAVGVVIAAICLLMLSVQQLNYAAPVVVTTDPRPPAYFAFSTLGTGLFIAVLVFALFCGANGAKKLLWRRSLDRLKAPKRGLEDYPEFTEPTLDAGKPKIDDLVDIV</sequence>
<keyword evidence="1" id="KW-0812">Transmembrane</keyword>
<feature type="transmembrane region" description="Helical" evidence="1">
    <location>
        <begin position="328"/>
        <end position="351"/>
    </location>
</feature>
<dbReference type="EMBL" id="MU128937">
    <property type="protein sequence ID" value="KAF9516695.1"/>
    <property type="molecule type" value="Genomic_DNA"/>
</dbReference>
<evidence type="ECO:0000313" key="3">
    <source>
        <dbReference type="Proteomes" id="UP000886523"/>
    </source>
</evidence>
<keyword evidence="3" id="KW-1185">Reference proteome</keyword>
<dbReference type="OrthoDB" id="2679843at2759"/>
<comment type="caution">
    <text evidence="2">The sequence shown here is derived from an EMBL/GenBank/DDBJ whole genome shotgun (WGS) entry which is preliminary data.</text>
</comment>
<name>A0A9P6B350_9AGAM</name>
<feature type="transmembrane region" description="Helical" evidence="1">
    <location>
        <begin position="144"/>
        <end position="167"/>
    </location>
</feature>
<evidence type="ECO:0000313" key="2">
    <source>
        <dbReference type="EMBL" id="KAF9516695.1"/>
    </source>
</evidence>
<gene>
    <name evidence="2" type="ORF">BS47DRAFT_1483842</name>
</gene>
<feature type="transmembrane region" description="Helical" evidence="1">
    <location>
        <begin position="296"/>
        <end position="316"/>
    </location>
</feature>
<accession>A0A9P6B350</accession>
<organism evidence="2 3">
    <name type="scientific">Hydnum rufescens UP504</name>
    <dbReference type="NCBI Taxonomy" id="1448309"/>
    <lineage>
        <taxon>Eukaryota</taxon>
        <taxon>Fungi</taxon>
        <taxon>Dikarya</taxon>
        <taxon>Basidiomycota</taxon>
        <taxon>Agaricomycotina</taxon>
        <taxon>Agaricomycetes</taxon>
        <taxon>Cantharellales</taxon>
        <taxon>Hydnaceae</taxon>
        <taxon>Hydnum</taxon>
    </lineage>
</organism>
<feature type="transmembrane region" description="Helical" evidence="1">
    <location>
        <begin position="363"/>
        <end position="390"/>
    </location>
</feature>
<proteinExistence type="predicted"/>
<keyword evidence="1" id="KW-1133">Transmembrane helix</keyword>
<reference evidence="2" key="1">
    <citation type="journal article" date="2020" name="Nat. Commun.">
        <title>Large-scale genome sequencing of mycorrhizal fungi provides insights into the early evolution of symbiotic traits.</title>
        <authorList>
            <person name="Miyauchi S."/>
            <person name="Kiss E."/>
            <person name="Kuo A."/>
            <person name="Drula E."/>
            <person name="Kohler A."/>
            <person name="Sanchez-Garcia M."/>
            <person name="Morin E."/>
            <person name="Andreopoulos B."/>
            <person name="Barry K.W."/>
            <person name="Bonito G."/>
            <person name="Buee M."/>
            <person name="Carver A."/>
            <person name="Chen C."/>
            <person name="Cichocki N."/>
            <person name="Clum A."/>
            <person name="Culley D."/>
            <person name="Crous P.W."/>
            <person name="Fauchery L."/>
            <person name="Girlanda M."/>
            <person name="Hayes R.D."/>
            <person name="Keri Z."/>
            <person name="LaButti K."/>
            <person name="Lipzen A."/>
            <person name="Lombard V."/>
            <person name="Magnuson J."/>
            <person name="Maillard F."/>
            <person name="Murat C."/>
            <person name="Nolan M."/>
            <person name="Ohm R.A."/>
            <person name="Pangilinan J."/>
            <person name="Pereira M.F."/>
            <person name="Perotto S."/>
            <person name="Peter M."/>
            <person name="Pfister S."/>
            <person name="Riley R."/>
            <person name="Sitrit Y."/>
            <person name="Stielow J.B."/>
            <person name="Szollosi G."/>
            <person name="Zifcakova L."/>
            <person name="Stursova M."/>
            <person name="Spatafora J.W."/>
            <person name="Tedersoo L."/>
            <person name="Vaario L.M."/>
            <person name="Yamada A."/>
            <person name="Yan M."/>
            <person name="Wang P."/>
            <person name="Xu J."/>
            <person name="Bruns T."/>
            <person name="Baldrian P."/>
            <person name="Vilgalys R."/>
            <person name="Dunand C."/>
            <person name="Henrissat B."/>
            <person name="Grigoriev I.V."/>
            <person name="Hibbett D."/>
            <person name="Nagy L.G."/>
            <person name="Martin F.M."/>
        </authorList>
    </citation>
    <scope>NUCLEOTIDE SEQUENCE</scope>
    <source>
        <strain evidence="2">UP504</strain>
    </source>
</reference>